<feature type="region of interest" description="Disordered" evidence="1">
    <location>
        <begin position="1"/>
        <end position="46"/>
    </location>
</feature>
<sequence length="98" mass="9450">MATLGHGRGGSGGGPGAGGGSGPAGGRQDLARDLRDGSVVGGDPDGVGVGSLVEQAGLAGAAAAFVVLREGWQGVAGVGERFRAGRWRAEAIAWRSGP</sequence>
<reference evidence="2" key="1">
    <citation type="submission" date="2022-06" db="EMBL/GenBank/DDBJ databases">
        <title>Complete genome sequence of Streptomyces nigrescens HEK616.</title>
        <authorList>
            <person name="Asamizu S."/>
            <person name="Onaka H."/>
        </authorList>
    </citation>
    <scope>NUCLEOTIDE SEQUENCE</scope>
    <source>
        <strain evidence="2">HEK616</strain>
    </source>
</reference>
<feature type="compositionally biased region" description="Gly residues" evidence="1">
    <location>
        <begin position="1"/>
        <end position="25"/>
    </location>
</feature>
<evidence type="ECO:0000313" key="2">
    <source>
        <dbReference type="EMBL" id="BDM67434.1"/>
    </source>
</evidence>
<keyword evidence="3" id="KW-1185">Reference proteome</keyword>
<evidence type="ECO:0000313" key="3">
    <source>
        <dbReference type="Proteomes" id="UP001059597"/>
    </source>
</evidence>
<protein>
    <submittedName>
        <fullName evidence="2">Uncharacterized protein</fullName>
    </submittedName>
</protein>
<evidence type="ECO:0000256" key="1">
    <source>
        <dbReference type="SAM" id="MobiDB-lite"/>
    </source>
</evidence>
<proteinExistence type="predicted"/>
<dbReference type="EMBL" id="AP026073">
    <property type="protein sequence ID" value="BDM67434.1"/>
    <property type="molecule type" value="Genomic_DNA"/>
</dbReference>
<name>A0ABN6QMJ2_STRNI</name>
<gene>
    <name evidence="2" type="ORF">HEK616_09210</name>
</gene>
<dbReference type="Proteomes" id="UP001059597">
    <property type="component" value="Chromosome"/>
</dbReference>
<organism evidence="2 3">
    <name type="scientific">Streptomyces nigrescens</name>
    <dbReference type="NCBI Taxonomy" id="1920"/>
    <lineage>
        <taxon>Bacteria</taxon>
        <taxon>Bacillati</taxon>
        <taxon>Actinomycetota</taxon>
        <taxon>Actinomycetes</taxon>
        <taxon>Kitasatosporales</taxon>
        <taxon>Streptomycetaceae</taxon>
        <taxon>Streptomyces</taxon>
    </lineage>
</organism>
<accession>A0ABN6QMJ2</accession>